<proteinExistence type="predicted"/>
<dbReference type="GO" id="GO:0070819">
    <property type="term" value="F:menaquinone-dependent protoporphyrinogen oxidase activity"/>
    <property type="evidence" value="ECO:0007669"/>
    <property type="project" value="TreeGrafter"/>
</dbReference>
<dbReference type="Proteomes" id="UP000190973">
    <property type="component" value="Unassembled WGS sequence"/>
</dbReference>
<organism evidence="3 4">
    <name type="scientific">Clostridium beijerinckii</name>
    <name type="common">Clostridium MP</name>
    <dbReference type="NCBI Taxonomy" id="1520"/>
    <lineage>
        <taxon>Bacteria</taxon>
        <taxon>Bacillati</taxon>
        <taxon>Bacillota</taxon>
        <taxon>Clostridia</taxon>
        <taxon>Eubacteriales</taxon>
        <taxon>Clostridiaceae</taxon>
        <taxon>Clostridium</taxon>
    </lineage>
</organism>
<sequence length="177" mass="20372">MKTVVIYKSKTGFTKKYAEWIAEELSADIFNASKVNINTLNKYDTIIYGGSLHAVGIIGIELIKKNINKFKDKRLIVFATGASPLRDNVINEVINKNFTVDEQKYIKFFYLRGGFNYNKLSSFDKFLMTLLKWKIKNKKQEDLSADEKGMLAIYDKPVDFTDKKNIGKIITYVNSLE</sequence>
<evidence type="ECO:0000313" key="2">
    <source>
        <dbReference type="EMBL" id="NRT86511.1"/>
    </source>
</evidence>
<accession>A0A1S8S1S0</accession>
<dbReference type="GO" id="GO:0010181">
    <property type="term" value="F:FMN binding"/>
    <property type="evidence" value="ECO:0007669"/>
    <property type="project" value="InterPro"/>
</dbReference>
<evidence type="ECO:0000313" key="4">
    <source>
        <dbReference type="Proteomes" id="UP000190973"/>
    </source>
</evidence>
<dbReference type="RefSeq" id="WP_077839900.1">
    <property type="nucleotide sequence ID" value="NZ_JABSWK010000001.1"/>
</dbReference>
<reference evidence="3 4" key="1">
    <citation type="submission" date="2016-05" db="EMBL/GenBank/DDBJ databases">
        <title>Microbial solvent formation.</title>
        <authorList>
            <person name="Poehlein A."/>
            <person name="Montoya Solano J.D."/>
            <person name="Flitsch S."/>
            <person name="Krabben P."/>
            <person name="Duerre P."/>
            <person name="Daniel R."/>
        </authorList>
    </citation>
    <scope>NUCLEOTIDE SEQUENCE [LARGE SCALE GENOMIC DNA]</scope>
    <source>
        <strain evidence="3 4">DSM 53</strain>
    </source>
</reference>
<reference evidence="2" key="2">
    <citation type="submission" date="2020-05" db="EMBL/GenBank/DDBJ databases">
        <authorList>
            <person name="Brown S."/>
            <person name="Huntemann M."/>
            <person name="Clum A."/>
            <person name="Spunde A."/>
            <person name="Palaniappan K."/>
            <person name="Ritter S."/>
            <person name="Mikhailova N."/>
            <person name="Chen I.-M."/>
            <person name="Stamatis D."/>
            <person name="Reddy T."/>
            <person name="O'Malley R."/>
            <person name="Daum C."/>
            <person name="Shapiro N."/>
            <person name="Ivanova N."/>
            <person name="Kyrpides N."/>
            <person name="Woyke T."/>
        </authorList>
    </citation>
    <scope>NUCLEOTIDE SEQUENCE</scope>
    <source>
        <strain evidence="2">DJ080</strain>
    </source>
</reference>
<dbReference type="AlphaFoldDB" id="A0A1S8S1S0"/>
<dbReference type="EMBL" id="LZZI01000076">
    <property type="protein sequence ID" value="OOM59384.1"/>
    <property type="molecule type" value="Genomic_DNA"/>
</dbReference>
<dbReference type="GO" id="GO:0006783">
    <property type="term" value="P:heme biosynthetic process"/>
    <property type="evidence" value="ECO:0007669"/>
    <property type="project" value="TreeGrafter"/>
</dbReference>
<evidence type="ECO:0000259" key="1">
    <source>
        <dbReference type="PROSITE" id="PS50902"/>
    </source>
</evidence>
<dbReference type="Gene3D" id="3.40.50.360">
    <property type="match status" value="1"/>
</dbReference>
<dbReference type="PANTHER" id="PTHR38030:SF2">
    <property type="entry name" value="PROTOPORPHYRINOGEN IX DEHYDROGENASE [QUINONE]"/>
    <property type="match status" value="1"/>
</dbReference>
<dbReference type="InterPro" id="IPR029039">
    <property type="entry name" value="Flavoprotein-like_sf"/>
</dbReference>
<dbReference type="InterPro" id="IPR052200">
    <property type="entry name" value="Protoporphyrinogen_IX_DH"/>
</dbReference>
<reference evidence="2" key="3">
    <citation type="journal article" date="2022" name="Nat. Biotechnol.">
        <title>Carbon-negative production of acetone and isopropanol by gas fermentation at industrial pilot scale.</title>
        <authorList>
            <person name="Liew F.E."/>
            <person name="Nogle R."/>
            <person name="Abdalla T."/>
            <person name="Rasor B.J."/>
            <person name="Canter C."/>
            <person name="Jensen R.O."/>
            <person name="Wang L."/>
            <person name="Strutz J."/>
            <person name="Chirania P."/>
            <person name="De Tissera S."/>
            <person name="Mueller A.P."/>
            <person name="Ruan Z."/>
            <person name="Gao A."/>
            <person name="Tran L."/>
            <person name="Engle N.L."/>
            <person name="Bromley J.C."/>
            <person name="Daniell J."/>
            <person name="Conrado R."/>
            <person name="Tschaplinski T.J."/>
            <person name="Giannone R.J."/>
            <person name="Hettich R.L."/>
            <person name="Karim A.S."/>
            <person name="Simpson S.D."/>
            <person name="Brown S.D."/>
            <person name="Leang C."/>
            <person name="Jewett M.C."/>
            <person name="Kopke M."/>
        </authorList>
    </citation>
    <scope>NUCLEOTIDE SEQUENCE</scope>
    <source>
        <strain evidence="2">DJ080</strain>
    </source>
</reference>
<dbReference type="InterPro" id="IPR008254">
    <property type="entry name" value="Flavodoxin/NO_synth"/>
</dbReference>
<dbReference type="InterPro" id="IPR001226">
    <property type="entry name" value="Flavodoxin_CS"/>
</dbReference>
<gene>
    <name evidence="2" type="ORF">B0H41_000190</name>
    <name evidence="3" type="ORF">CLBCK_35220</name>
</gene>
<protein>
    <submittedName>
        <fullName evidence="3">Flavodoxin</fullName>
    </submittedName>
    <submittedName>
        <fullName evidence="2">Menaquinone-dependent protoporphyrinogen IX oxidase</fullName>
    </submittedName>
</protein>
<name>A0A1S8S1S0_CLOBE</name>
<dbReference type="GO" id="GO:0009055">
    <property type="term" value="F:electron transfer activity"/>
    <property type="evidence" value="ECO:0007669"/>
    <property type="project" value="InterPro"/>
</dbReference>
<comment type="caution">
    <text evidence="3">The sequence shown here is derived from an EMBL/GenBank/DDBJ whole genome shotgun (WGS) entry which is preliminary data.</text>
</comment>
<evidence type="ECO:0000313" key="3">
    <source>
        <dbReference type="EMBL" id="OOM59384.1"/>
    </source>
</evidence>
<dbReference type="GO" id="GO:0016651">
    <property type="term" value="F:oxidoreductase activity, acting on NAD(P)H"/>
    <property type="evidence" value="ECO:0007669"/>
    <property type="project" value="UniProtKB-ARBA"/>
</dbReference>
<dbReference type="Pfam" id="PF12724">
    <property type="entry name" value="Flavodoxin_5"/>
    <property type="match status" value="1"/>
</dbReference>
<dbReference type="PANTHER" id="PTHR38030">
    <property type="entry name" value="PROTOPORPHYRINOGEN IX DEHYDROGENASE [MENAQUINONE]"/>
    <property type="match status" value="1"/>
</dbReference>
<dbReference type="PROSITE" id="PS50902">
    <property type="entry name" value="FLAVODOXIN_LIKE"/>
    <property type="match status" value="1"/>
</dbReference>
<dbReference type="SUPFAM" id="SSF52218">
    <property type="entry name" value="Flavoproteins"/>
    <property type="match status" value="1"/>
</dbReference>
<dbReference type="InterPro" id="IPR026816">
    <property type="entry name" value="Flavodoxin_dom"/>
</dbReference>
<dbReference type="Proteomes" id="UP001193748">
    <property type="component" value="Unassembled WGS sequence"/>
</dbReference>
<dbReference type="EMBL" id="JABSWW010000001">
    <property type="protein sequence ID" value="NRT86511.1"/>
    <property type="molecule type" value="Genomic_DNA"/>
</dbReference>
<feature type="domain" description="Flavodoxin-like" evidence="1">
    <location>
        <begin position="3"/>
        <end position="177"/>
    </location>
</feature>
<dbReference type="PROSITE" id="PS00201">
    <property type="entry name" value="FLAVODOXIN"/>
    <property type="match status" value="1"/>
</dbReference>